<protein>
    <submittedName>
        <fullName evidence="2">Uncharacterized protein</fullName>
    </submittedName>
</protein>
<sequence>MDLDPADLDILELDAPRLHQDLATAFAVQTAPGQSRAGRVARLGEHGVAAGLAAPVLLVLPGPAQPLVEEELRLGGLGAERSVVLAPTAAALPASLRARLSSKGHLVLDVAAITTADAEGGLTLVQPVEILLNDVRAHLLARARAARPGPSIMLPSGTGWEQVTFTLTSSATASCSAHSVTRQLDPGALGMRSAKNDRPTNAWALFVVLIAGGGKLQIMDQRKRSAVMKQKQTLGRVDKPDPQSDGGECREAEEALGGLVVAGS</sequence>
<dbReference type="EMBL" id="JACIJE010000039">
    <property type="protein sequence ID" value="MBB5691974.1"/>
    <property type="molecule type" value="Genomic_DNA"/>
</dbReference>
<dbReference type="RefSeq" id="WP_221244515.1">
    <property type="nucleotide sequence ID" value="NZ_JACIJE010000039.1"/>
</dbReference>
<evidence type="ECO:0000256" key="1">
    <source>
        <dbReference type="SAM" id="MobiDB-lite"/>
    </source>
</evidence>
<dbReference type="AlphaFoldDB" id="A0A840YDK2"/>
<name>A0A840YDK2_9PROT</name>
<evidence type="ECO:0000313" key="3">
    <source>
        <dbReference type="Proteomes" id="UP000562254"/>
    </source>
</evidence>
<feature type="region of interest" description="Disordered" evidence="1">
    <location>
        <begin position="230"/>
        <end position="250"/>
    </location>
</feature>
<accession>A0A840YDK2</accession>
<reference evidence="2 3" key="1">
    <citation type="submission" date="2020-08" db="EMBL/GenBank/DDBJ databases">
        <title>Genomic Encyclopedia of Type Strains, Phase IV (KMG-IV): sequencing the most valuable type-strain genomes for metagenomic binning, comparative biology and taxonomic classification.</title>
        <authorList>
            <person name="Goeker M."/>
        </authorList>
    </citation>
    <scope>NUCLEOTIDE SEQUENCE [LARGE SCALE GENOMIC DNA]</scope>
    <source>
        <strain evidence="2 3">DSM 25895</strain>
    </source>
</reference>
<proteinExistence type="predicted"/>
<evidence type="ECO:0000313" key="2">
    <source>
        <dbReference type="EMBL" id="MBB5691974.1"/>
    </source>
</evidence>
<dbReference type="Proteomes" id="UP000562254">
    <property type="component" value="Unassembled WGS sequence"/>
</dbReference>
<feature type="compositionally biased region" description="Basic and acidic residues" evidence="1">
    <location>
        <begin position="236"/>
        <end position="250"/>
    </location>
</feature>
<comment type="caution">
    <text evidence="2">The sequence shown here is derived from an EMBL/GenBank/DDBJ whole genome shotgun (WGS) entry which is preliminary data.</text>
</comment>
<gene>
    <name evidence="2" type="ORF">FHS88_004141</name>
</gene>
<feature type="non-terminal residue" evidence="2">
    <location>
        <position position="264"/>
    </location>
</feature>
<organism evidence="2 3">
    <name type="scientific">Neoroseomonas alkaliterrae</name>
    <dbReference type="NCBI Taxonomy" id="1452450"/>
    <lineage>
        <taxon>Bacteria</taxon>
        <taxon>Pseudomonadati</taxon>
        <taxon>Pseudomonadota</taxon>
        <taxon>Alphaproteobacteria</taxon>
        <taxon>Acetobacterales</taxon>
        <taxon>Acetobacteraceae</taxon>
        <taxon>Neoroseomonas</taxon>
    </lineage>
</organism>
<keyword evidence="3" id="KW-1185">Reference proteome</keyword>